<reference evidence="1" key="1">
    <citation type="journal article" date="2020" name="Nat. Commun.">
        <title>Large-scale genome sequencing of mycorrhizal fungi provides insights into the early evolution of symbiotic traits.</title>
        <authorList>
            <person name="Miyauchi S."/>
            <person name="Kiss E."/>
            <person name="Kuo A."/>
            <person name="Drula E."/>
            <person name="Kohler A."/>
            <person name="Sanchez-Garcia M."/>
            <person name="Morin E."/>
            <person name="Andreopoulos B."/>
            <person name="Barry K.W."/>
            <person name="Bonito G."/>
            <person name="Buee M."/>
            <person name="Carver A."/>
            <person name="Chen C."/>
            <person name="Cichocki N."/>
            <person name="Clum A."/>
            <person name="Culley D."/>
            <person name="Crous P.W."/>
            <person name="Fauchery L."/>
            <person name="Girlanda M."/>
            <person name="Hayes R.D."/>
            <person name="Keri Z."/>
            <person name="LaButti K."/>
            <person name="Lipzen A."/>
            <person name="Lombard V."/>
            <person name="Magnuson J."/>
            <person name="Maillard F."/>
            <person name="Murat C."/>
            <person name="Nolan M."/>
            <person name="Ohm R.A."/>
            <person name="Pangilinan J."/>
            <person name="Pereira M.F."/>
            <person name="Perotto S."/>
            <person name="Peter M."/>
            <person name="Pfister S."/>
            <person name="Riley R."/>
            <person name="Sitrit Y."/>
            <person name="Stielow J.B."/>
            <person name="Szollosi G."/>
            <person name="Zifcakova L."/>
            <person name="Stursova M."/>
            <person name="Spatafora J.W."/>
            <person name="Tedersoo L."/>
            <person name="Vaario L.M."/>
            <person name="Yamada A."/>
            <person name="Yan M."/>
            <person name="Wang P."/>
            <person name="Xu J."/>
            <person name="Bruns T."/>
            <person name="Baldrian P."/>
            <person name="Vilgalys R."/>
            <person name="Dunand C."/>
            <person name="Henrissat B."/>
            <person name="Grigoriev I.V."/>
            <person name="Hibbett D."/>
            <person name="Nagy L.G."/>
            <person name="Martin F.M."/>
        </authorList>
    </citation>
    <scope>NUCLEOTIDE SEQUENCE</scope>
    <source>
        <strain evidence="1">UH-Tt-Lm1</strain>
    </source>
</reference>
<reference evidence="1" key="2">
    <citation type="submission" date="2020-11" db="EMBL/GenBank/DDBJ databases">
        <authorList>
            <consortium name="DOE Joint Genome Institute"/>
            <person name="Kuo A."/>
            <person name="Miyauchi S."/>
            <person name="Kiss E."/>
            <person name="Drula E."/>
            <person name="Kohler A."/>
            <person name="Sanchez-Garcia M."/>
            <person name="Andreopoulos B."/>
            <person name="Barry K.W."/>
            <person name="Bonito G."/>
            <person name="Buee M."/>
            <person name="Carver A."/>
            <person name="Chen C."/>
            <person name="Cichocki N."/>
            <person name="Clum A."/>
            <person name="Culley D."/>
            <person name="Crous P.W."/>
            <person name="Fauchery L."/>
            <person name="Girlanda M."/>
            <person name="Hayes R."/>
            <person name="Keri Z."/>
            <person name="Labutti K."/>
            <person name="Lipzen A."/>
            <person name="Lombard V."/>
            <person name="Magnuson J."/>
            <person name="Maillard F."/>
            <person name="Morin E."/>
            <person name="Murat C."/>
            <person name="Nolan M."/>
            <person name="Ohm R."/>
            <person name="Pangilinan J."/>
            <person name="Pereira M."/>
            <person name="Perotto S."/>
            <person name="Peter M."/>
            <person name="Riley R."/>
            <person name="Sitrit Y."/>
            <person name="Stielow B."/>
            <person name="Szollosi G."/>
            <person name="Zifcakova L."/>
            <person name="Stursova M."/>
            <person name="Spatafora J.W."/>
            <person name="Tedersoo L."/>
            <person name="Vaario L.-M."/>
            <person name="Yamada A."/>
            <person name="Yan M."/>
            <person name="Wang P."/>
            <person name="Xu J."/>
            <person name="Bruns T."/>
            <person name="Baldrian P."/>
            <person name="Vilgalys R."/>
            <person name="Henrissat B."/>
            <person name="Grigoriev I.V."/>
            <person name="Hibbett D."/>
            <person name="Nagy L.G."/>
            <person name="Martin F.M."/>
        </authorList>
    </citation>
    <scope>NUCLEOTIDE SEQUENCE</scope>
    <source>
        <strain evidence="1">UH-Tt-Lm1</strain>
    </source>
</reference>
<dbReference type="EMBL" id="WIUZ02000002">
    <property type="protein sequence ID" value="KAF9790777.1"/>
    <property type="molecule type" value="Genomic_DNA"/>
</dbReference>
<keyword evidence="2" id="KW-1185">Reference proteome</keyword>
<proteinExistence type="predicted"/>
<dbReference type="AlphaFoldDB" id="A0A9P6LBJ4"/>
<dbReference type="Proteomes" id="UP000736335">
    <property type="component" value="Unassembled WGS sequence"/>
</dbReference>
<evidence type="ECO:0000313" key="2">
    <source>
        <dbReference type="Proteomes" id="UP000736335"/>
    </source>
</evidence>
<sequence length="316" mass="34840">MPVLRVHPTGEIEDGTTEGYIFRSQRHRRLPIHFKTIVPLAETFENPRYIRIKDEFSQPIAGNEIHDCKVIVDKNVFLITAYWKEDGQRNMAVESVGKGLRWKGEIAVVQVGKFTPFYKHPKNPSSVNKAIARVRAGRHIRHSTTSARLRANIQPQSPRGIAYMQDQIMITKRSVVGSLCCCLALDTKKAGPGTTRFWKPANYSFIPREWATPLSGPGDHHSSRPGCISGGLCIGRRSGQARDGLNTPSGYNYSPLLHSEVLACGLYESSDILCTQSSLGYPQNMLVMDSAPTGSLEAAAVDLYGGFQPASLALKS</sequence>
<dbReference type="OrthoDB" id="3169926at2759"/>
<organism evidence="1 2">
    <name type="scientific">Thelephora terrestris</name>
    <dbReference type="NCBI Taxonomy" id="56493"/>
    <lineage>
        <taxon>Eukaryota</taxon>
        <taxon>Fungi</taxon>
        <taxon>Dikarya</taxon>
        <taxon>Basidiomycota</taxon>
        <taxon>Agaricomycotina</taxon>
        <taxon>Agaricomycetes</taxon>
        <taxon>Thelephorales</taxon>
        <taxon>Thelephoraceae</taxon>
        <taxon>Thelephora</taxon>
    </lineage>
</organism>
<gene>
    <name evidence="1" type="ORF">BJ322DRAFT_1017419</name>
</gene>
<comment type="caution">
    <text evidence="1">The sequence shown here is derived from an EMBL/GenBank/DDBJ whole genome shotgun (WGS) entry which is preliminary data.</text>
</comment>
<evidence type="ECO:0000313" key="1">
    <source>
        <dbReference type="EMBL" id="KAF9790777.1"/>
    </source>
</evidence>
<accession>A0A9P6LBJ4</accession>
<name>A0A9P6LBJ4_9AGAM</name>
<protein>
    <submittedName>
        <fullName evidence="1">Uncharacterized protein</fullName>
    </submittedName>
</protein>